<sequence>MVLSPALSLWYSPSPALAVAPLWYSLPLEPLPFALTVFLEFRFRSLPMSRGTRIGDVYCVGSGPEEEDDHDCLPIKFSFSEGFSTGSGRILSLNNRLLKFYGDIGFYHNEELAAIIASEKKHHFARQARLAVD</sequence>
<proteinExistence type="predicted"/>
<comment type="caution">
    <text evidence="1">The sequence shown here is derived from an EMBL/GenBank/DDBJ whole genome shotgun (WGS) entry which is preliminary data.</text>
</comment>
<organism evidence="1 2">
    <name type="scientific">Miscanthus lutarioriparius</name>
    <dbReference type="NCBI Taxonomy" id="422564"/>
    <lineage>
        <taxon>Eukaryota</taxon>
        <taxon>Viridiplantae</taxon>
        <taxon>Streptophyta</taxon>
        <taxon>Embryophyta</taxon>
        <taxon>Tracheophyta</taxon>
        <taxon>Spermatophyta</taxon>
        <taxon>Magnoliopsida</taxon>
        <taxon>Liliopsida</taxon>
        <taxon>Poales</taxon>
        <taxon>Poaceae</taxon>
        <taxon>PACMAD clade</taxon>
        <taxon>Panicoideae</taxon>
        <taxon>Andropogonodae</taxon>
        <taxon>Andropogoneae</taxon>
        <taxon>Saccharinae</taxon>
        <taxon>Miscanthus</taxon>
    </lineage>
</organism>
<dbReference type="AlphaFoldDB" id="A0A811S782"/>
<reference evidence="1" key="1">
    <citation type="submission" date="2020-10" db="EMBL/GenBank/DDBJ databases">
        <authorList>
            <person name="Han B."/>
            <person name="Lu T."/>
            <person name="Zhao Q."/>
            <person name="Huang X."/>
            <person name="Zhao Y."/>
        </authorList>
    </citation>
    <scope>NUCLEOTIDE SEQUENCE</scope>
</reference>
<dbReference type="EMBL" id="CAJGYO010000018">
    <property type="protein sequence ID" value="CAD6338104.1"/>
    <property type="molecule type" value="Genomic_DNA"/>
</dbReference>
<dbReference type="Proteomes" id="UP000604825">
    <property type="component" value="Unassembled WGS sequence"/>
</dbReference>
<evidence type="ECO:0000313" key="1">
    <source>
        <dbReference type="EMBL" id="CAD6338104.1"/>
    </source>
</evidence>
<accession>A0A811S782</accession>
<gene>
    <name evidence="1" type="ORF">NCGR_LOCUS62202</name>
</gene>
<protein>
    <submittedName>
        <fullName evidence="1">Uncharacterized protein</fullName>
    </submittedName>
</protein>
<keyword evidence="2" id="KW-1185">Reference proteome</keyword>
<name>A0A811S782_9POAL</name>
<evidence type="ECO:0000313" key="2">
    <source>
        <dbReference type="Proteomes" id="UP000604825"/>
    </source>
</evidence>